<evidence type="ECO:0000259" key="7">
    <source>
        <dbReference type="PROSITE" id="PS51721"/>
    </source>
</evidence>
<keyword evidence="9" id="KW-1185">Reference proteome</keyword>
<gene>
    <name evidence="8" type="ORF">BJ085DRAFT_40191</name>
</gene>
<accession>A0A4P9ZWT4</accession>
<dbReference type="Proteomes" id="UP000268162">
    <property type="component" value="Unassembled WGS sequence"/>
</dbReference>
<feature type="compositionally biased region" description="Basic residues" evidence="6">
    <location>
        <begin position="598"/>
        <end position="607"/>
    </location>
</feature>
<feature type="region of interest" description="Disordered" evidence="6">
    <location>
        <begin position="1"/>
        <end position="65"/>
    </location>
</feature>
<feature type="compositionally biased region" description="Acidic residues" evidence="6">
    <location>
        <begin position="537"/>
        <end position="546"/>
    </location>
</feature>
<dbReference type="OrthoDB" id="61815at2759"/>
<keyword evidence="1" id="KW-0597">Phosphoprotein</keyword>
<dbReference type="Pfam" id="PF01926">
    <property type="entry name" value="MMR_HSR1"/>
    <property type="match status" value="1"/>
</dbReference>
<dbReference type="SUPFAM" id="SSF52540">
    <property type="entry name" value="P-loop containing nucleoside triphosphate hydrolases"/>
    <property type="match status" value="1"/>
</dbReference>
<protein>
    <recommendedName>
        <fullName evidence="5">Guanine nucleotide-binding protein-like 1</fullName>
    </recommendedName>
</protein>
<dbReference type="PRINTS" id="PR00326">
    <property type="entry name" value="GTP1OBG"/>
</dbReference>
<evidence type="ECO:0000256" key="4">
    <source>
        <dbReference type="ARBA" id="ARBA00037770"/>
    </source>
</evidence>
<evidence type="ECO:0000256" key="2">
    <source>
        <dbReference type="ARBA" id="ARBA00022741"/>
    </source>
</evidence>
<proteinExistence type="predicted"/>
<feature type="domain" description="CP-type G" evidence="7">
    <location>
        <begin position="166"/>
        <end position="407"/>
    </location>
</feature>
<evidence type="ECO:0000256" key="6">
    <source>
        <dbReference type="SAM" id="MobiDB-lite"/>
    </source>
</evidence>
<feature type="compositionally biased region" description="Acidic residues" evidence="6">
    <location>
        <begin position="558"/>
        <end position="591"/>
    </location>
</feature>
<dbReference type="PROSITE" id="PS51721">
    <property type="entry name" value="G_CP"/>
    <property type="match status" value="1"/>
</dbReference>
<feature type="region of interest" description="Disordered" evidence="6">
    <location>
        <begin position="312"/>
        <end position="334"/>
    </location>
</feature>
<comment type="function">
    <text evidence="4">Possible regulatory or functional link with the histocompatibility cluster.</text>
</comment>
<feature type="region of interest" description="Disordered" evidence="6">
    <location>
        <begin position="534"/>
        <end position="623"/>
    </location>
</feature>
<dbReference type="PANTHER" id="PTHR45709">
    <property type="entry name" value="LARGE SUBUNIT GTPASE 1 HOMOLOG-RELATED"/>
    <property type="match status" value="1"/>
</dbReference>
<keyword evidence="3" id="KW-0342">GTP-binding</keyword>
<dbReference type="PANTHER" id="PTHR45709:SF3">
    <property type="entry name" value="GUANINE NUCLEOTIDE-BINDING PROTEIN-LIKE 1"/>
    <property type="match status" value="1"/>
</dbReference>
<dbReference type="Gene3D" id="3.40.50.300">
    <property type="entry name" value="P-loop containing nucleotide triphosphate hydrolases"/>
    <property type="match status" value="1"/>
</dbReference>
<evidence type="ECO:0000256" key="5">
    <source>
        <dbReference type="ARBA" id="ARBA00039902"/>
    </source>
</evidence>
<evidence type="ECO:0000313" key="8">
    <source>
        <dbReference type="EMBL" id="RKP37431.1"/>
    </source>
</evidence>
<dbReference type="InterPro" id="IPR027417">
    <property type="entry name" value="P-loop_NTPase"/>
</dbReference>
<evidence type="ECO:0000256" key="1">
    <source>
        <dbReference type="ARBA" id="ARBA00022553"/>
    </source>
</evidence>
<dbReference type="AlphaFoldDB" id="A0A4P9ZWT4"/>
<dbReference type="GO" id="GO:0003924">
    <property type="term" value="F:GTPase activity"/>
    <property type="evidence" value="ECO:0007669"/>
    <property type="project" value="InterPro"/>
</dbReference>
<dbReference type="InterPro" id="IPR006073">
    <property type="entry name" value="GTP-bd"/>
</dbReference>
<evidence type="ECO:0000313" key="9">
    <source>
        <dbReference type="Proteomes" id="UP000268162"/>
    </source>
</evidence>
<organism evidence="8 9">
    <name type="scientific">Dimargaris cristalligena</name>
    <dbReference type="NCBI Taxonomy" id="215637"/>
    <lineage>
        <taxon>Eukaryota</taxon>
        <taxon>Fungi</taxon>
        <taxon>Fungi incertae sedis</taxon>
        <taxon>Zoopagomycota</taxon>
        <taxon>Kickxellomycotina</taxon>
        <taxon>Dimargaritomycetes</taxon>
        <taxon>Dimargaritales</taxon>
        <taxon>Dimargaritaceae</taxon>
        <taxon>Dimargaris</taxon>
    </lineage>
</organism>
<dbReference type="InterPro" id="IPR043358">
    <property type="entry name" value="GNL1-like"/>
</dbReference>
<name>A0A4P9ZWT4_9FUNG</name>
<dbReference type="GO" id="GO:0005525">
    <property type="term" value="F:GTP binding"/>
    <property type="evidence" value="ECO:0007669"/>
    <property type="project" value="UniProtKB-KW"/>
</dbReference>
<dbReference type="EMBL" id="ML002496">
    <property type="protein sequence ID" value="RKP37431.1"/>
    <property type="molecule type" value="Genomic_DNA"/>
</dbReference>
<reference evidence="9" key="1">
    <citation type="journal article" date="2018" name="Nat. Microbiol.">
        <title>Leveraging single-cell genomics to expand the fungal tree of life.</title>
        <authorList>
            <person name="Ahrendt S.R."/>
            <person name="Quandt C.A."/>
            <person name="Ciobanu D."/>
            <person name="Clum A."/>
            <person name="Salamov A."/>
            <person name="Andreopoulos B."/>
            <person name="Cheng J.F."/>
            <person name="Woyke T."/>
            <person name="Pelin A."/>
            <person name="Henrissat B."/>
            <person name="Reynolds N.K."/>
            <person name="Benny G.L."/>
            <person name="Smith M.E."/>
            <person name="James T.Y."/>
            <person name="Grigoriev I.V."/>
        </authorList>
    </citation>
    <scope>NUCLEOTIDE SEQUENCE [LARGE SCALE GENOMIC DNA]</scope>
    <source>
        <strain evidence="9">RSA 468</strain>
    </source>
</reference>
<dbReference type="STRING" id="215637.A0A4P9ZWT4"/>
<evidence type="ECO:0000256" key="3">
    <source>
        <dbReference type="ARBA" id="ARBA00023134"/>
    </source>
</evidence>
<feature type="compositionally biased region" description="Polar residues" evidence="6">
    <location>
        <begin position="316"/>
        <end position="334"/>
    </location>
</feature>
<dbReference type="InterPro" id="IPR030378">
    <property type="entry name" value="G_CP_dom"/>
</dbReference>
<keyword evidence="2" id="KW-0547">Nucleotide-binding</keyword>
<sequence length="623" mass="70217">MPRKVAFSGKQKREQLLKKRQRKQGVDVAPTMGYRKLGLASSDNESEPEEAPVAESKPTTTSKGLVKSHSELVSVFTKLTPKEIQQNKERAMQPFLRLPKAGLEISVEEMYPDTIDIPQRPPWKPTDSKVVLDRSEQQYLDQWLHNIEESYDPSQLSFFERNLEVWRQLWRVAEISDVVLLITDIRHPLLHFPPSVYRYVVHHLKKPLVLVLNKIDLVAQSTVDAWKAYLKAQFPELAMTTFACYEAPVVLLDDTNVCDMRLQVKRPRKRAYRPVGAADLFRACQKLDIEKPGVNVDWAALISRYEYESDDGNGLGTTSNTAPQHSGNASSETPIRSELEQEITYNQNYLTLGLIGHPNVGKSTLINSLMGRTVVSASKTPGHTKRFQTIYLADNVRLCDCPGLVFPSLTPKPVQILTGLFNIAQVQEPYSSVQYLAERIPLERVLKLTAPDDILAPGQKYWTAWAICESHAIRKRFFTAKAQRPDAYRSANAILRLVVDGRVLLSFKPPNFFRRASDRTGAPHPVPLVYVRPELDSPAEESDTQEVSDAYLEHESDSEVESEDEEEGEVDDDHEEEGEEVEEDGGEDSEANENIGKSSKKKGKARAGRGMANAFSLLDMDDC</sequence>